<keyword evidence="3" id="KW-1185">Reference proteome</keyword>
<dbReference type="InterPro" id="IPR021889">
    <property type="entry name" value="DUF3500"/>
</dbReference>
<reference evidence="2 3" key="1">
    <citation type="submission" date="2024-06" db="EMBL/GenBank/DDBJ databases">
        <title>The Natural Products Discovery Center: Release of the First 8490 Sequenced Strains for Exploring Actinobacteria Biosynthetic Diversity.</title>
        <authorList>
            <person name="Kalkreuter E."/>
            <person name="Kautsar S.A."/>
            <person name="Yang D."/>
            <person name="Bader C.D."/>
            <person name="Teijaro C.N."/>
            <person name="Fluegel L."/>
            <person name="Davis C.M."/>
            <person name="Simpson J.R."/>
            <person name="Lauterbach L."/>
            <person name="Steele A.D."/>
            <person name="Gui C."/>
            <person name="Meng S."/>
            <person name="Li G."/>
            <person name="Viehrig K."/>
            <person name="Ye F."/>
            <person name="Su P."/>
            <person name="Kiefer A.F."/>
            <person name="Nichols A."/>
            <person name="Cepeda A.J."/>
            <person name="Yan W."/>
            <person name="Fan B."/>
            <person name="Jiang Y."/>
            <person name="Adhikari A."/>
            <person name="Zheng C.-J."/>
            <person name="Schuster L."/>
            <person name="Cowan T.M."/>
            <person name="Smanski M.J."/>
            <person name="Chevrette M.G."/>
            <person name="De Carvalho L.P.S."/>
            <person name="Shen B."/>
        </authorList>
    </citation>
    <scope>NUCLEOTIDE SEQUENCE [LARGE SCALE GENOMIC DNA]</scope>
    <source>
        <strain evidence="2 3">NPDC052768</strain>
    </source>
</reference>
<name>A0ABV3JP17_9ACTN</name>
<dbReference type="RefSeq" id="WP_364027517.1">
    <property type="nucleotide sequence ID" value="NZ_JBFATD010000016.1"/>
</dbReference>
<dbReference type="PANTHER" id="PTHR37489:SF1">
    <property type="entry name" value="DUF3500 DOMAIN-CONTAINING PROTEIN"/>
    <property type="match status" value="1"/>
</dbReference>
<dbReference type="PANTHER" id="PTHR37489">
    <property type="entry name" value="DUF3500 DOMAIN-CONTAINING PROTEIN"/>
    <property type="match status" value="1"/>
</dbReference>
<sequence>MRMRLALTAGALTTALLAVACTGPQEGTPENELPSSLPNRVSGAPTVRGATEAVVAAANVFLESLSQEQRDRAVYDRDDTDALMDWTNLPVGREEDRNGVGLRDLSETQRAAAMGVAEAVLSDSGFEEMRAVVAAGNELNRRGGGNTSFGSDLFFFAFFGEPSTTERFTVQIGGHHLAVHTTYDGDRVMPTPAFTGVDPRTFEVSGTRVEPLRDEADGVFGVLEALNATQRERARLDGDYAEILVGPGEDGAFPSPAQGVRVSELSADQQRLVTTALRAWVGDSDERVADALMAQYQAEYARTYIGWAGSTDRDEPGAYVRFDGPRLWIEFSNQGQTGNGDELHYHSVYRDKQRDYGRAWPR</sequence>
<dbReference type="Proteomes" id="UP001552527">
    <property type="component" value="Unassembled WGS sequence"/>
</dbReference>
<feature type="signal peptide" evidence="1">
    <location>
        <begin position="1"/>
        <end position="20"/>
    </location>
</feature>
<organism evidence="2 3">
    <name type="scientific">Streptomyces werraensis</name>
    <dbReference type="NCBI Taxonomy" id="68284"/>
    <lineage>
        <taxon>Bacteria</taxon>
        <taxon>Bacillati</taxon>
        <taxon>Actinomycetota</taxon>
        <taxon>Actinomycetes</taxon>
        <taxon>Kitasatosporales</taxon>
        <taxon>Streptomycetaceae</taxon>
        <taxon>Streptomyces</taxon>
    </lineage>
</organism>
<dbReference type="Pfam" id="PF12006">
    <property type="entry name" value="DUF3500"/>
    <property type="match status" value="1"/>
</dbReference>
<evidence type="ECO:0000313" key="3">
    <source>
        <dbReference type="Proteomes" id="UP001552527"/>
    </source>
</evidence>
<feature type="chain" id="PRO_5046829351" evidence="1">
    <location>
        <begin position="21"/>
        <end position="362"/>
    </location>
</feature>
<evidence type="ECO:0000313" key="2">
    <source>
        <dbReference type="EMBL" id="MEV5249905.1"/>
    </source>
</evidence>
<proteinExistence type="predicted"/>
<evidence type="ECO:0000256" key="1">
    <source>
        <dbReference type="SAM" id="SignalP"/>
    </source>
</evidence>
<gene>
    <name evidence="2" type="ORF">AB0K95_32310</name>
</gene>
<dbReference type="EMBL" id="JBFATE010000024">
    <property type="protein sequence ID" value="MEV5249905.1"/>
    <property type="molecule type" value="Genomic_DNA"/>
</dbReference>
<keyword evidence="1" id="KW-0732">Signal</keyword>
<comment type="caution">
    <text evidence="2">The sequence shown here is derived from an EMBL/GenBank/DDBJ whole genome shotgun (WGS) entry which is preliminary data.</text>
</comment>
<accession>A0ABV3JP17</accession>
<protein>
    <submittedName>
        <fullName evidence="2">DUF3500 domain-containing protein</fullName>
    </submittedName>
</protein>
<dbReference type="PROSITE" id="PS51257">
    <property type="entry name" value="PROKAR_LIPOPROTEIN"/>
    <property type="match status" value="1"/>
</dbReference>